<dbReference type="OrthoDB" id="287393at2759"/>
<dbReference type="InterPro" id="IPR035979">
    <property type="entry name" value="RBD_domain_sf"/>
</dbReference>
<dbReference type="AlphaFoldDB" id="A0A6H5J2I8"/>
<dbReference type="InterPro" id="IPR034353">
    <property type="entry name" value="ABT1/ESF2_RRM"/>
</dbReference>
<evidence type="ECO:0000256" key="2">
    <source>
        <dbReference type="ARBA" id="ARBA00005819"/>
    </source>
</evidence>
<dbReference type="GO" id="GO:0000480">
    <property type="term" value="P:endonucleolytic cleavage in 5'-ETS of tricistronic rRNA transcript (SSU-rRNA, 5.8S rRNA, LSU-rRNA)"/>
    <property type="evidence" value="ECO:0007669"/>
    <property type="project" value="TreeGrafter"/>
</dbReference>
<dbReference type="InterPro" id="IPR000504">
    <property type="entry name" value="RRM_dom"/>
</dbReference>
<dbReference type="InterPro" id="IPR012677">
    <property type="entry name" value="Nucleotide-bd_a/b_plait_sf"/>
</dbReference>
<feature type="domain" description="RRM" evidence="8">
    <location>
        <begin position="28"/>
        <end position="113"/>
    </location>
</feature>
<comment type="subcellular location">
    <subcellularLocation>
        <location evidence="1">Nucleus</location>
        <location evidence="1">Nucleolus</location>
    </subcellularLocation>
</comment>
<evidence type="ECO:0000259" key="8">
    <source>
        <dbReference type="PROSITE" id="PS50102"/>
    </source>
</evidence>
<evidence type="ECO:0000256" key="7">
    <source>
        <dbReference type="SAM" id="MobiDB-lite"/>
    </source>
</evidence>
<evidence type="ECO:0000256" key="5">
    <source>
        <dbReference type="ARBA" id="ARBA00023242"/>
    </source>
</evidence>
<dbReference type="PANTHER" id="PTHR12311">
    <property type="entry name" value="ACTIVATOR OF BASAL TRANSCRIPTION 1"/>
    <property type="match status" value="1"/>
</dbReference>
<dbReference type="Gene3D" id="3.30.70.330">
    <property type="match status" value="1"/>
</dbReference>
<dbReference type="CDD" id="cd12263">
    <property type="entry name" value="RRM_ABT1_like"/>
    <property type="match status" value="1"/>
</dbReference>
<accession>A0A6H5J2I8</accession>
<organism evidence="9 10">
    <name type="scientific">Trichogramma brassicae</name>
    <dbReference type="NCBI Taxonomy" id="86971"/>
    <lineage>
        <taxon>Eukaryota</taxon>
        <taxon>Metazoa</taxon>
        <taxon>Ecdysozoa</taxon>
        <taxon>Arthropoda</taxon>
        <taxon>Hexapoda</taxon>
        <taxon>Insecta</taxon>
        <taxon>Pterygota</taxon>
        <taxon>Neoptera</taxon>
        <taxon>Endopterygota</taxon>
        <taxon>Hymenoptera</taxon>
        <taxon>Apocrita</taxon>
        <taxon>Proctotrupomorpha</taxon>
        <taxon>Chalcidoidea</taxon>
        <taxon>Trichogrammatidae</taxon>
        <taxon>Trichogramma</taxon>
    </lineage>
</organism>
<keyword evidence="5" id="KW-0539">Nucleus</keyword>
<evidence type="ECO:0000313" key="9">
    <source>
        <dbReference type="EMBL" id="CAB0042553.1"/>
    </source>
</evidence>
<dbReference type="GO" id="GO:0000447">
    <property type="term" value="P:endonucleolytic cleavage in ITS1 to separate SSU-rRNA from 5.8S rRNA and LSU-rRNA from tricistronic rRNA transcript (SSU-rRNA, 5.8S rRNA, LSU-rRNA)"/>
    <property type="evidence" value="ECO:0007669"/>
    <property type="project" value="TreeGrafter"/>
</dbReference>
<gene>
    <name evidence="9" type="ORF">TBRA_LOCUS14168</name>
</gene>
<dbReference type="GO" id="GO:0000472">
    <property type="term" value="P:endonucleolytic cleavage to generate mature 5'-end of SSU-rRNA from (SSU-rRNA, 5.8S rRNA, LSU-rRNA)"/>
    <property type="evidence" value="ECO:0007669"/>
    <property type="project" value="TreeGrafter"/>
</dbReference>
<feature type="compositionally biased region" description="Basic and acidic residues" evidence="7">
    <location>
        <begin position="198"/>
        <end position="212"/>
    </location>
</feature>
<dbReference type="InterPro" id="IPR039119">
    <property type="entry name" value="ABT1/Esf2"/>
</dbReference>
<evidence type="ECO:0000256" key="1">
    <source>
        <dbReference type="ARBA" id="ARBA00004604"/>
    </source>
</evidence>
<feature type="region of interest" description="Disordered" evidence="7">
    <location>
        <begin position="198"/>
        <end position="218"/>
    </location>
</feature>
<sequence length="218" mass="25610">MDPETLCTNEPSSAEVTAKKVKKPKKKGIIYLSSIPKYMNVTTIREIFSAYGEVGRVYLQLADKELAKQESKKQKKRKQPSKHFTEGWIEFKSKKVAKHVAATLNNTQISSRKKSKFYDMIWNIKYLPKFNWIHLSERLSYERAVHKQRMRAEIEQVKKEVNFFSTNIDRSQKLKKATNKTNTFVAPVIKQKPTEMEIRQQKNKTEDDRTDCLKSWFG</sequence>
<name>A0A6H5J2I8_9HYME</name>
<dbReference type="EMBL" id="CADCXV010001205">
    <property type="protein sequence ID" value="CAB0042553.1"/>
    <property type="molecule type" value="Genomic_DNA"/>
</dbReference>
<keyword evidence="10" id="KW-1185">Reference proteome</keyword>
<reference evidence="9 10" key="1">
    <citation type="submission" date="2020-02" db="EMBL/GenBank/DDBJ databases">
        <authorList>
            <person name="Ferguson B K."/>
        </authorList>
    </citation>
    <scope>NUCLEOTIDE SEQUENCE [LARGE SCALE GENOMIC DNA]</scope>
</reference>
<comment type="similarity">
    <text evidence="2">Belongs to the ESF2/ABP1 family.</text>
</comment>
<dbReference type="PANTHER" id="PTHR12311:SF7">
    <property type="entry name" value="ACTIVATOR OF BASAL TRANSCRIPTION 1"/>
    <property type="match status" value="1"/>
</dbReference>
<keyword evidence="4 6" id="KW-0694">RNA-binding</keyword>
<evidence type="ECO:0000256" key="6">
    <source>
        <dbReference type="PROSITE-ProRule" id="PRU00176"/>
    </source>
</evidence>
<evidence type="ECO:0000256" key="4">
    <source>
        <dbReference type="ARBA" id="ARBA00022884"/>
    </source>
</evidence>
<evidence type="ECO:0000256" key="3">
    <source>
        <dbReference type="ARBA" id="ARBA00020737"/>
    </source>
</evidence>
<proteinExistence type="inferred from homology"/>
<dbReference type="GO" id="GO:0034462">
    <property type="term" value="P:small-subunit processome assembly"/>
    <property type="evidence" value="ECO:0007669"/>
    <property type="project" value="TreeGrafter"/>
</dbReference>
<dbReference type="GO" id="GO:0003723">
    <property type="term" value="F:RNA binding"/>
    <property type="evidence" value="ECO:0007669"/>
    <property type="project" value="UniProtKB-UniRule"/>
</dbReference>
<protein>
    <recommendedName>
        <fullName evidence="3">Activator of basal transcription 1</fullName>
    </recommendedName>
</protein>
<dbReference type="GO" id="GO:0005730">
    <property type="term" value="C:nucleolus"/>
    <property type="evidence" value="ECO:0007669"/>
    <property type="project" value="UniProtKB-SubCell"/>
</dbReference>
<dbReference type="SUPFAM" id="SSF54928">
    <property type="entry name" value="RNA-binding domain, RBD"/>
    <property type="match status" value="1"/>
</dbReference>
<evidence type="ECO:0000313" key="10">
    <source>
        <dbReference type="Proteomes" id="UP000479190"/>
    </source>
</evidence>
<dbReference type="PROSITE" id="PS50102">
    <property type="entry name" value="RRM"/>
    <property type="match status" value="1"/>
</dbReference>
<dbReference type="Proteomes" id="UP000479190">
    <property type="component" value="Unassembled WGS sequence"/>
</dbReference>